<feature type="region of interest" description="Disordered" evidence="12">
    <location>
        <begin position="180"/>
        <end position="202"/>
    </location>
</feature>
<keyword evidence="16" id="KW-1185">Reference proteome</keyword>
<evidence type="ECO:0000256" key="11">
    <source>
        <dbReference type="ARBA" id="ARBA00023136"/>
    </source>
</evidence>
<dbReference type="EC" id="2.4.1.122" evidence="4"/>
<organism evidence="15 16">
    <name type="scientific">Neohortaea acidophila</name>
    <dbReference type="NCBI Taxonomy" id="245834"/>
    <lineage>
        <taxon>Eukaryota</taxon>
        <taxon>Fungi</taxon>
        <taxon>Dikarya</taxon>
        <taxon>Ascomycota</taxon>
        <taxon>Pezizomycotina</taxon>
        <taxon>Dothideomycetes</taxon>
        <taxon>Dothideomycetidae</taxon>
        <taxon>Mycosphaerellales</taxon>
        <taxon>Teratosphaeriaceae</taxon>
        <taxon>Neohortaea</taxon>
    </lineage>
</organism>
<keyword evidence="11 13" id="KW-0472">Membrane</keyword>
<evidence type="ECO:0000256" key="12">
    <source>
        <dbReference type="SAM" id="MobiDB-lite"/>
    </source>
</evidence>
<keyword evidence="10 13" id="KW-1133">Transmembrane helix</keyword>
<evidence type="ECO:0000313" key="16">
    <source>
        <dbReference type="Proteomes" id="UP000799767"/>
    </source>
</evidence>
<dbReference type="InterPro" id="IPR026050">
    <property type="entry name" value="C1GALT1/C1GALT1_chp1"/>
</dbReference>
<dbReference type="GO" id="GO:0016020">
    <property type="term" value="C:membrane"/>
    <property type="evidence" value="ECO:0007669"/>
    <property type="project" value="UniProtKB-SubCell"/>
</dbReference>
<dbReference type="RefSeq" id="XP_033588879.1">
    <property type="nucleotide sequence ID" value="XM_033729679.1"/>
</dbReference>
<feature type="domain" description="Fringe-like glycosyltransferase" evidence="14">
    <location>
        <begin position="222"/>
        <end position="317"/>
    </location>
</feature>
<dbReference type="OrthoDB" id="414175at2759"/>
<dbReference type="AlphaFoldDB" id="A0A6A6PQG6"/>
<evidence type="ECO:0000256" key="13">
    <source>
        <dbReference type="SAM" id="Phobius"/>
    </source>
</evidence>
<dbReference type="PANTHER" id="PTHR23033:SF47">
    <property type="entry name" value="APPLE DOMAIN-CONTAINING PROTEIN-RELATED"/>
    <property type="match status" value="1"/>
</dbReference>
<evidence type="ECO:0000259" key="14">
    <source>
        <dbReference type="Pfam" id="PF02434"/>
    </source>
</evidence>
<dbReference type="EMBL" id="MU001636">
    <property type="protein sequence ID" value="KAF2482309.1"/>
    <property type="molecule type" value="Genomic_DNA"/>
</dbReference>
<keyword evidence="7 13" id="KW-0812">Transmembrane</keyword>
<feature type="transmembrane region" description="Helical" evidence="13">
    <location>
        <begin position="44"/>
        <end position="59"/>
    </location>
</feature>
<comment type="similarity">
    <text evidence="3">Belongs to the glycosyltransferase 31 family. Beta3-Gal-T subfamily.</text>
</comment>
<dbReference type="GeneID" id="54470681"/>
<evidence type="ECO:0000256" key="9">
    <source>
        <dbReference type="ARBA" id="ARBA00022968"/>
    </source>
</evidence>
<protein>
    <recommendedName>
        <fullName evidence="4">N-acetylgalactosaminide beta-1,3-galactosyltransferase</fullName>
        <ecNumber evidence="4">2.4.1.122</ecNumber>
    </recommendedName>
</protein>
<dbReference type="Proteomes" id="UP000799767">
    <property type="component" value="Unassembled WGS sequence"/>
</dbReference>
<evidence type="ECO:0000256" key="5">
    <source>
        <dbReference type="ARBA" id="ARBA00022676"/>
    </source>
</evidence>
<dbReference type="GO" id="GO:0016263">
    <property type="term" value="F:glycoprotein-N-acetylgalactosamine 3-beta-galactosyltransferase activity"/>
    <property type="evidence" value="ECO:0007669"/>
    <property type="project" value="UniProtKB-EC"/>
</dbReference>
<accession>A0A6A6PQG6</accession>
<dbReference type="InterPro" id="IPR003378">
    <property type="entry name" value="Fringe-like_glycosylTrfase"/>
</dbReference>
<evidence type="ECO:0000256" key="4">
    <source>
        <dbReference type="ARBA" id="ARBA00012557"/>
    </source>
</evidence>
<keyword evidence="5" id="KW-0328">Glycosyltransferase</keyword>
<dbReference type="Pfam" id="PF02434">
    <property type="entry name" value="Fringe"/>
    <property type="match status" value="1"/>
</dbReference>
<proteinExistence type="inferred from homology"/>
<keyword evidence="8" id="KW-0547">Nucleotide-binding</keyword>
<evidence type="ECO:0000256" key="10">
    <source>
        <dbReference type="ARBA" id="ARBA00022989"/>
    </source>
</evidence>
<evidence type="ECO:0000256" key="7">
    <source>
        <dbReference type="ARBA" id="ARBA00022692"/>
    </source>
</evidence>
<dbReference type="Gene3D" id="3.90.550.50">
    <property type="match status" value="1"/>
</dbReference>
<sequence>MLHTRRVSSTMSHPKRISSQSWKELGISTRPLAPAYRRRFQQRPLYFLLGIALVLYLLYTQRSSNRISSEDGRSRTWVQYEAALGLGSSQKTLPCRSLPGAEDVLVVLKTGSTELEDKLPVHLTTTLRCYPNYMIFSDYEEDFRGEHIYDALEFVDPKIQETHEDFELWRRLRNAGGRSALLPSERSGPVSTPPGATGKKSNPGWKLDKWKFLPMMNRTLYEHPDKKWYIFVETDTYIMWQTALNYLAALDHKQPIYMGGQVWIGEILFAHGGTGFAVSAPALRQVVERFQNHQKEYEAFTHWHWAGDCVLGKAMKEAGAPLMGVWPIWQADGIGDMHYRRDEGGLRLWCMPSVSYHHLTPVQVESMWTWEQEWMAKTKDPRAIVHHRDVYNQYVLPRITAPKQNWNNHADEDQGPVNSLDECRAICTALPACVQYALSLDLRCMTTARANLGEWSRGIDSGWIHDRMVDFHDNATLCKKERNWITRGVAKQQFVHEIAPQVLH</sequence>
<reference evidence="15" key="1">
    <citation type="journal article" date="2020" name="Stud. Mycol.">
        <title>101 Dothideomycetes genomes: a test case for predicting lifestyles and emergence of pathogens.</title>
        <authorList>
            <person name="Haridas S."/>
            <person name="Albert R."/>
            <person name="Binder M."/>
            <person name="Bloem J."/>
            <person name="Labutti K."/>
            <person name="Salamov A."/>
            <person name="Andreopoulos B."/>
            <person name="Baker S."/>
            <person name="Barry K."/>
            <person name="Bills G."/>
            <person name="Bluhm B."/>
            <person name="Cannon C."/>
            <person name="Castanera R."/>
            <person name="Culley D."/>
            <person name="Daum C."/>
            <person name="Ezra D."/>
            <person name="Gonzalez J."/>
            <person name="Henrissat B."/>
            <person name="Kuo A."/>
            <person name="Liang C."/>
            <person name="Lipzen A."/>
            <person name="Lutzoni F."/>
            <person name="Magnuson J."/>
            <person name="Mondo S."/>
            <person name="Nolan M."/>
            <person name="Ohm R."/>
            <person name="Pangilinan J."/>
            <person name="Park H.-J."/>
            <person name="Ramirez L."/>
            <person name="Alfaro M."/>
            <person name="Sun H."/>
            <person name="Tritt A."/>
            <person name="Yoshinaga Y."/>
            <person name="Zwiers L.-H."/>
            <person name="Turgeon B."/>
            <person name="Goodwin S."/>
            <person name="Spatafora J."/>
            <person name="Crous P."/>
            <person name="Grigoriev I."/>
        </authorList>
    </citation>
    <scope>NUCLEOTIDE SEQUENCE</scope>
    <source>
        <strain evidence="15">CBS 113389</strain>
    </source>
</reference>
<comment type="subcellular location">
    <subcellularLocation>
        <location evidence="1">Membrane</location>
        <topology evidence="1">Single-pass type II membrane protein</topology>
    </subcellularLocation>
</comment>
<gene>
    <name evidence="15" type="ORF">BDY17DRAFT_157914</name>
</gene>
<dbReference type="PANTHER" id="PTHR23033">
    <property type="entry name" value="BETA1,3-GALACTOSYLTRANSFERASE"/>
    <property type="match status" value="1"/>
</dbReference>
<dbReference type="GO" id="GO:0000166">
    <property type="term" value="F:nucleotide binding"/>
    <property type="evidence" value="ECO:0007669"/>
    <property type="project" value="UniProtKB-KW"/>
</dbReference>
<evidence type="ECO:0000256" key="2">
    <source>
        <dbReference type="ARBA" id="ARBA00004922"/>
    </source>
</evidence>
<comment type="pathway">
    <text evidence="2">Protein modification; protein glycosylation.</text>
</comment>
<keyword evidence="9" id="KW-0735">Signal-anchor</keyword>
<evidence type="ECO:0000256" key="6">
    <source>
        <dbReference type="ARBA" id="ARBA00022679"/>
    </source>
</evidence>
<evidence type="ECO:0000256" key="1">
    <source>
        <dbReference type="ARBA" id="ARBA00004606"/>
    </source>
</evidence>
<evidence type="ECO:0000256" key="8">
    <source>
        <dbReference type="ARBA" id="ARBA00022741"/>
    </source>
</evidence>
<evidence type="ECO:0000256" key="3">
    <source>
        <dbReference type="ARBA" id="ARBA00006462"/>
    </source>
</evidence>
<keyword evidence="6" id="KW-0808">Transferase</keyword>
<name>A0A6A6PQG6_9PEZI</name>
<evidence type="ECO:0000313" key="15">
    <source>
        <dbReference type="EMBL" id="KAF2482309.1"/>
    </source>
</evidence>